<dbReference type="AlphaFoldDB" id="A0A1T4W9F2"/>
<dbReference type="InterPro" id="IPR035940">
    <property type="entry name" value="CAP_sf"/>
</dbReference>
<keyword evidence="3" id="KW-1185">Reference proteome</keyword>
<dbReference type="Gene3D" id="3.40.33.10">
    <property type="entry name" value="CAP"/>
    <property type="match status" value="1"/>
</dbReference>
<dbReference type="SUPFAM" id="SSF49373">
    <property type="entry name" value="Invasin/intimin cell-adhesion fragments"/>
    <property type="match status" value="1"/>
</dbReference>
<dbReference type="EMBL" id="FUXZ01000041">
    <property type="protein sequence ID" value="SKA73912.1"/>
    <property type="molecule type" value="Genomic_DNA"/>
</dbReference>
<evidence type="ECO:0000259" key="1">
    <source>
        <dbReference type="SMART" id="SM00635"/>
    </source>
</evidence>
<dbReference type="Gene3D" id="2.60.40.10">
    <property type="entry name" value="Immunoglobulins"/>
    <property type="match status" value="1"/>
</dbReference>
<dbReference type="InterPro" id="IPR003343">
    <property type="entry name" value="Big_2"/>
</dbReference>
<feature type="domain" description="BIG2" evidence="1">
    <location>
        <begin position="30"/>
        <end position="108"/>
    </location>
</feature>
<dbReference type="InterPro" id="IPR013783">
    <property type="entry name" value="Ig-like_fold"/>
</dbReference>
<sequence length="384" mass="43663">MKALLRNSLITFITVMSISCIGNVKAYAENTKTVKFGGKKKNVTLYVGEKLNIKVKKYTSSSKKKKLVFKSNNKKVTVTKKGIIAAKKTGSAKVTVKAKNSNKKTIIKVKVKKAPKDKVVGLNYKVNWRYKKVKTYNSTDYIWNNGILTGVKKGAKPIYIKQKTTINSYKLSWLALDGADGYEVQRWHFVTDWDTKGHWETIKDTKKTSYKITDFAMNELAKIKIKAYNIVDGEKVYNNSSGTISIRTEASSTCYKEPLVNRWKSEEAFYLQNKVREKAGVDLLKWDEDLYTFACYRVEGRVKGYYKDHGWVDSMFDAFTNNIFDFGTNPLGENYYSSSKEKSAKDSIVAWQNSKGHYESMISKLIKFGAIAMGSGESYAVFTE</sequence>
<dbReference type="Pfam" id="PF02368">
    <property type="entry name" value="Big_2"/>
    <property type="match status" value="1"/>
</dbReference>
<dbReference type="PROSITE" id="PS51257">
    <property type="entry name" value="PROKAR_LIPOPROTEIN"/>
    <property type="match status" value="1"/>
</dbReference>
<gene>
    <name evidence="2" type="ORF">SAMN02745111_02473</name>
</gene>
<dbReference type="RefSeq" id="WP_200804001.1">
    <property type="nucleotide sequence ID" value="NZ_FUXZ01000041.1"/>
</dbReference>
<dbReference type="Gene3D" id="2.60.40.1080">
    <property type="match status" value="1"/>
</dbReference>
<dbReference type="SUPFAM" id="SSF55797">
    <property type="entry name" value="PR-1-like"/>
    <property type="match status" value="1"/>
</dbReference>
<dbReference type="Pfam" id="PF00188">
    <property type="entry name" value="CAP"/>
    <property type="match status" value="1"/>
</dbReference>
<dbReference type="SMART" id="SM00635">
    <property type="entry name" value="BID_2"/>
    <property type="match status" value="1"/>
</dbReference>
<organism evidence="2 3">
    <name type="scientific">Eubacterium uniforme</name>
    <dbReference type="NCBI Taxonomy" id="39495"/>
    <lineage>
        <taxon>Bacteria</taxon>
        <taxon>Bacillati</taxon>
        <taxon>Bacillota</taxon>
        <taxon>Clostridia</taxon>
        <taxon>Eubacteriales</taxon>
        <taxon>Eubacteriaceae</taxon>
        <taxon>Eubacterium</taxon>
    </lineage>
</organism>
<dbReference type="InterPro" id="IPR014044">
    <property type="entry name" value="CAP_dom"/>
</dbReference>
<evidence type="ECO:0000313" key="3">
    <source>
        <dbReference type="Proteomes" id="UP000190814"/>
    </source>
</evidence>
<proteinExistence type="predicted"/>
<accession>A0A1T4W9F2</accession>
<name>A0A1T4W9F2_9FIRM</name>
<evidence type="ECO:0000313" key="2">
    <source>
        <dbReference type="EMBL" id="SKA73912.1"/>
    </source>
</evidence>
<reference evidence="2 3" key="1">
    <citation type="submission" date="2017-02" db="EMBL/GenBank/DDBJ databases">
        <authorList>
            <person name="Peterson S.W."/>
        </authorList>
    </citation>
    <scope>NUCLEOTIDE SEQUENCE [LARGE SCALE GENOMIC DNA]</scope>
    <source>
        <strain evidence="2 3">ATCC 35992</strain>
    </source>
</reference>
<dbReference type="InterPro" id="IPR008964">
    <property type="entry name" value="Invasin/intimin_cell_adhesion"/>
</dbReference>
<feature type="non-terminal residue" evidence="2">
    <location>
        <position position="384"/>
    </location>
</feature>
<protein>
    <submittedName>
        <fullName evidence="2">Ig-like domain (Group 2)</fullName>
    </submittedName>
</protein>
<dbReference type="Proteomes" id="UP000190814">
    <property type="component" value="Unassembled WGS sequence"/>
</dbReference>